<comment type="caution">
    <text evidence="1">The sequence shown here is derived from an EMBL/GenBank/DDBJ whole genome shotgun (WGS) entry which is preliminary data.</text>
</comment>
<proteinExistence type="predicted"/>
<reference evidence="1" key="1">
    <citation type="submission" date="2019-11" db="EMBL/GenBank/DDBJ databases">
        <title>Microbial mats filling the niche in hypersaline microbial mats.</title>
        <authorList>
            <person name="Wong H.L."/>
            <person name="Macleod F.I."/>
            <person name="White R.A. III"/>
            <person name="Burns B.P."/>
        </authorList>
    </citation>
    <scope>NUCLEOTIDE SEQUENCE</scope>
    <source>
        <strain evidence="1">Bin_327</strain>
    </source>
</reference>
<name>A0A9D5K894_UNCW3</name>
<protein>
    <submittedName>
        <fullName evidence="1">Uncharacterized protein</fullName>
    </submittedName>
</protein>
<dbReference type="PROSITE" id="PS51257">
    <property type="entry name" value="PROKAR_LIPOPROTEIN"/>
    <property type="match status" value="1"/>
</dbReference>
<evidence type="ECO:0000313" key="1">
    <source>
        <dbReference type="EMBL" id="MBD3364118.1"/>
    </source>
</evidence>
<sequence>MKKSTYIALSRAVVVFALILTGCAAMKSTKITSAQKERLEIIKDNLLRLSTDLLDLQTEYNYHLEDFHHVKKHEESRYRVLYLSDEVFKRADKPASSYKKLEDLEDWTTYLFSFSKTYQKVYARHIKDFHDVVPKTVEGEYIPPEDTISLEERIQVLESNIIRLSNLTPKLQQIYETHMETLYHP</sequence>
<evidence type="ECO:0000313" key="2">
    <source>
        <dbReference type="Proteomes" id="UP000630660"/>
    </source>
</evidence>
<gene>
    <name evidence="1" type="ORF">GF359_02780</name>
</gene>
<dbReference type="Proteomes" id="UP000630660">
    <property type="component" value="Unassembled WGS sequence"/>
</dbReference>
<dbReference type="EMBL" id="WJKJ01000088">
    <property type="protein sequence ID" value="MBD3364118.1"/>
    <property type="molecule type" value="Genomic_DNA"/>
</dbReference>
<accession>A0A9D5K894</accession>
<organism evidence="1 2">
    <name type="scientific">candidate division WOR-3 bacterium</name>
    <dbReference type="NCBI Taxonomy" id="2052148"/>
    <lineage>
        <taxon>Bacteria</taxon>
        <taxon>Bacteria division WOR-3</taxon>
    </lineage>
</organism>
<dbReference type="AlphaFoldDB" id="A0A9D5K894"/>